<keyword evidence="7" id="KW-1185">Reference proteome</keyword>
<comment type="caution">
    <text evidence="6">The sequence shown here is derived from an EMBL/GenBank/DDBJ whole genome shotgun (WGS) entry which is preliminary data.</text>
</comment>
<dbReference type="OrthoDB" id="9810065at2"/>
<dbReference type="InterPro" id="IPR036390">
    <property type="entry name" value="WH_DNA-bd_sf"/>
</dbReference>
<dbReference type="PROSITE" id="PS50931">
    <property type="entry name" value="HTH_LYSR"/>
    <property type="match status" value="1"/>
</dbReference>
<dbReference type="Gene3D" id="3.40.190.290">
    <property type="match status" value="1"/>
</dbReference>
<keyword evidence="4" id="KW-0804">Transcription</keyword>
<dbReference type="AlphaFoldDB" id="A0A4V3UT66"/>
<reference evidence="6 7" key="1">
    <citation type="submission" date="2017-02" db="EMBL/GenBank/DDBJ databases">
        <title>Whole genome sequencing of Rhodanobacter lindaniclasticus DSM 17932.</title>
        <authorList>
            <person name="Kumar S."/>
            <person name="Patil P."/>
            <person name="Patil P.B."/>
        </authorList>
    </citation>
    <scope>NUCLEOTIDE SEQUENCE [LARGE SCALE GENOMIC DNA]</scope>
    <source>
        <strain evidence="6 7">DSM 17932</strain>
    </source>
</reference>
<dbReference type="InterPro" id="IPR000847">
    <property type="entry name" value="LysR_HTH_N"/>
</dbReference>
<dbReference type="GO" id="GO:0003700">
    <property type="term" value="F:DNA-binding transcription factor activity"/>
    <property type="evidence" value="ECO:0007669"/>
    <property type="project" value="InterPro"/>
</dbReference>
<dbReference type="SUPFAM" id="SSF53850">
    <property type="entry name" value="Periplasmic binding protein-like II"/>
    <property type="match status" value="1"/>
</dbReference>
<dbReference type="InterPro" id="IPR005119">
    <property type="entry name" value="LysR_subst-bd"/>
</dbReference>
<evidence type="ECO:0000313" key="7">
    <source>
        <dbReference type="Proteomes" id="UP000306317"/>
    </source>
</evidence>
<name>A0A4V3UT66_9GAMM</name>
<protein>
    <submittedName>
        <fullName evidence="6">LysR family transcriptional regulator</fullName>
    </submittedName>
</protein>
<dbReference type="InterPro" id="IPR036388">
    <property type="entry name" value="WH-like_DNA-bd_sf"/>
</dbReference>
<evidence type="ECO:0000256" key="2">
    <source>
        <dbReference type="ARBA" id="ARBA00023015"/>
    </source>
</evidence>
<dbReference type="Pfam" id="PF00126">
    <property type="entry name" value="HTH_1"/>
    <property type="match status" value="1"/>
</dbReference>
<dbReference type="FunFam" id="1.10.10.10:FF:000001">
    <property type="entry name" value="LysR family transcriptional regulator"/>
    <property type="match status" value="1"/>
</dbReference>
<feature type="domain" description="HTH lysR-type" evidence="5">
    <location>
        <begin position="11"/>
        <end position="63"/>
    </location>
</feature>
<sequence length="298" mass="32305">MSSLLNQSAGLVAFVRVAEAGSFSAAARNAGTTPSAISKAVRRLEGDLGTQLFRRSTRTLSLTPDGQAFFNRVAPLLRDIQDSADAIRPMGGARGRLRVSMPGELGRLLMEPITTKFLAAHPQLELDLALADRHVDVIAEGYDVVFRVGTTVESELKMRTLASLDMVLVASPAFLQRAGEPRSVQELRELPFVRYLFAGRTLPLTFRDGTTITPRGRLGLDTGFGLHAAALGGMGVAHLMKCTVQADLDRGDLVQLLRDHPLPPLPLRALHPFGKLTPARVRLFSDLVEQEIRQLAAA</sequence>
<dbReference type="SUPFAM" id="SSF46785">
    <property type="entry name" value="Winged helix' DNA-binding domain"/>
    <property type="match status" value="1"/>
</dbReference>
<comment type="similarity">
    <text evidence="1">Belongs to the LysR transcriptional regulatory family.</text>
</comment>
<evidence type="ECO:0000256" key="3">
    <source>
        <dbReference type="ARBA" id="ARBA00023125"/>
    </source>
</evidence>
<evidence type="ECO:0000259" key="5">
    <source>
        <dbReference type="PROSITE" id="PS50931"/>
    </source>
</evidence>
<gene>
    <name evidence="6" type="ORF">B1991_02365</name>
</gene>
<proteinExistence type="inferred from homology"/>
<dbReference type="RefSeq" id="WP_136257111.1">
    <property type="nucleotide sequence ID" value="NZ_MWIO01000008.1"/>
</dbReference>
<dbReference type="Proteomes" id="UP000306317">
    <property type="component" value="Unassembled WGS sequence"/>
</dbReference>
<accession>A0A4V3UT66</accession>
<evidence type="ECO:0000256" key="1">
    <source>
        <dbReference type="ARBA" id="ARBA00009437"/>
    </source>
</evidence>
<organism evidence="6 7">
    <name type="scientific">Rhodanobacter lindaniclasticus</name>
    <dbReference type="NCBI Taxonomy" id="75310"/>
    <lineage>
        <taxon>Bacteria</taxon>
        <taxon>Pseudomonadati</taxon>
        <taxon>Pseudomonadota</taxon>
        <taxon>Gammaproteobacteria</taxon>
        <taxon>Lysobacterales</taxon>
        <taxon>Rhodanobacteraceae</taxon>
        <taxon>Rhodanobacter</taxon>
    </lineage>
</organism>
<dbReference type="Gene3D" id="1.10.10.10">
    <property type="entry name" value="Winged helix-like DNA-binding domain superfamily/Winged helix DNA-binding domain"/>
    <property type="match status" value="1"/>
</dbReference>
<dbReference type="PANTHER" id="PTHR30537:SF5">
    <property type="entry name" value="HTH-TYPE TRANSCRIPTIONAL ACTIVATOR TTDR-RELATED"/>
    <property type="match status" value="1"/>
</dbReference>
<dbReference type="EMBL" id="MWIO01000008">
    <property type="protein sequence ID" value="THD09461.1"/>
    <property type="molecule type" value="Genomic_DNA"/>
</dbReference>
<keyword evidence="2" id="KW-0805">Transcription regulation</keyword>
<keyword evidence="3" id="KW-0238">DNA-binding</keyword>
<dbReference type="InterPro" id="IPR058163">
    <property type="entry name" value="LysR-type_TF_proteobact-type"/>
</dbReference>
<dbReference type="GO" id="GO:0003677">
    <property type="term" value="F:DNA binding"/>
    <property type="evidence" value="ECO:0007669"/>
    <property type="project" value="UniProtKB-KW"/>
</dbReference>
<dbReference type="PRINTS" id="PR00039">
    <property type="entry name" value="HTHLYSR"/>
</dbReference>
<dbReference type="CDD" id="cd08422">
    <property type="entry name" value="PBP2_CrgA_like"/>
    <property type="match status" value="1"/>
</dbReference>
<evidence type="ECO:0000256" key="4">
    <source>
        <dbReference type="ARBA" id="ARBA00023163"/>
    </source>
</evidence>
<dbReference type="PANTHER" id="PTHR30537">
    <property type="entry name" value="HTH-TYPE TRANSCRIPTIONAL REGULATOR"/>
    <property type="match status" value="1"/>
</dbReference>
<evidence type="ECO:0000313" key="6">
    <source>
        <dbReference type="EMBL" id="THD09461.1"/>
    </source>
</evidence>
<dbReference type="Pfam" id="PF03466">
    <property type="entry name" value="LysR_substrate"/>
    <property type="match status" value="1"/>
</dbReference>